<dbReference type="InterPro" id="IPR013783">
    <property type="entry name" value="Ig-like_fold"/>
</dbReference>
<proteinExistence type="predicted"/>
<dbReference type="PANTHER" id="PTHR46013:SF4">
    <property type="entry name" value="B-CELL RECEPTOR CD22-RELATED"/>
    <property type="match status" value="1"/>
</dbReference>
<keyword evidence="3" id="KW-0812">Transmembrane</keyword>
<feature type="transmembrane region" description="Helical" evidence="3">
    <location>
        <begin position="868"/>
        <end position="893"/>
    </location>
</feature>
<feature type="domain" description="Ig-like" evidence="5">
    <location>
        <begin position="309"/>
        <end position="394"/>
    </location>
</feature>
<dbReference type="InterPro" id="IPR007110">
    <property type="entry name" value="Ig-like_dom"/>
</dbReference>
<dbReference type="InterPro" id="IPR013151">
    <property type="entry name" value="Immunoglobulin_dom"/>
</dbReference>
<evidence type="ECO:0000313" key="6">
    <source>
        <dbReference type="EMBL" id="KAA0721819.1"/>
    </source>
</evidence>
<evidence type="ECO:0000256" key="2">
    <source>
        <dbReference type="SAM" id="MobiDB-lite"/>
    </source>
</evidence>
<dbReference type="EMBL" id="SOYY01000004">
    <property type="protein sequence ID" value="KAA0721819.1"/>
    <property type="molecule type" value="Genomic_DNA"/>
</dbReference>
<keyword evidence="3" id="KW-0472">Membrane</keyword>
<feature type="domain" description="Ig-like" evidence="5">
    <location>
        <begin position="605"/>
        <end position="686"/>
    </location>
</feature>
<dbReference type="SMART" id="SM00408">
    <property type="entry name" value="IGc2"/>
    <property type="match status" value="8"/>
</dbReference>
<evidence type="ECO:0000256" key="1">
    <source>
        <dbReference type="ARBA" id="ARBA00023319"/>
    </source>
</evidence>
<feature type="region of interest" description="Disordered" evidence="2">
    <location>
        <begin position="972"/>
        <end position="1001"/>
    </location>
</feature>
<evidence type="ECO:0000256" key="4">
    <source>
        <dbReference type="SAM" id="SignalP"/>
    </source>
</evidence>
<evidence type="ECO:0000256" key="3">
    <source>
        <dbReference type="SAM" id="Phobius"/>
    </source>
</evidence>
<feature type="domain" description="Ig-like" evidence="5">
    <location>
        <begin position="38"/>
        <end position="99"/>
    </location>
</feature>
<dbReference type="Proteomes" id="UP000324632">
    <property type="component" value="Chromosome 4"/>
</dbReference>
<keyword evidence="4" id="KW-0732">Signal</keyword>
<sequence>MATCFTISLMFLLMTADVGGQQDWGVNYNPSYVCASRGSTVRMSCIYPPDQWIKSVHWTKTTRVASVVSPNLCYNIYQCQTYSIILTRVTEADKGVYYCIFTSGISRVWRGTPGVELDVTDLQVETQQRVKEGDSVTLTCKTTCRLTEETTFIWYRNGQRLTEGRLTVNLPSVRRHDSGLYRCALREYGHQSSAGVYLGVEYVDGQQDWGVNYNPSYVCALRGSIVRMSCDLKYPPDHVVNKTFWTKAVVPDTASPDLCLNSEDRRVQCHNEDKDSYSITLTNVTEADKHVYYCRFITDRPDGVWTGVPGVQLDVTDLQVETQQRVKEGDSVTLTCKTTCRLTEETTFIWYRNTQTLTEHAVNEFHLQSVSHHDSGLYRCAIRGSDHLSSPGVNLLVENVGGQKDWGVNYNPSYVCALRGSTVRMSCDSKYPPGHVVNNAFWTKAVYTGEENPNLCLKPTDRRRDCQSENKDSHSVKKDSHSITLTNVTEADKHVYYCRFTTNKQGGKWTGVPGAQLDVTDLQVETQQRVKEGDSVTLTCKTTCRLTEETTFIWYRNTQTLTEHTVNEFHLQSVSRHDSGLYRCAIRGHEHLSSPGVYLNVEYSPENTSASISPSGVIVEGDSLTLTCSSESNPPVHIYSWFKGEKFVGSGNIFRISNITSDHSGDYKCKAKNKRGDKYSEAVKLNVMYAPRNVSVSISSSGVIVEGDSVNLTCSSESNPPVLIYSWFKEEKFVGSGNIYRISNIRSDHSGEYKCKTSNNHGVKYSEAVILNVMYAPRDVSVSISSSGVIVEGDSVTLTCSSESNPPVLIYSWFKENQTSSVGSGQTFSITNINSSLSGWFYCVAHNKHGSQRSAAISLSVKGVQSSAVVSGIVAGCGGLFFIIVFIILFIWIKRKDGGSEVNSQNQDNHFSGSAGAASANDVPLYSVVSANQREASVSADADDVQYASVHHIRNKEISEKEQEECQYMNFKLNPTSDPDSDKRQTCTSHKGGKEKDNFKNKENAGASLVFQQLTSFHQMYQIGLKRRRKTGTWIF</sequence>
<dbReference type="Pfam" id="PF13895">
    <property type="entry name" value="Ig_2"/>
    <property type="match status" value="5"/>
</dbReference>
<dbReference type="PROSITE" id="PS50835">
    <property type="entry name" value="IG_LIKE"/>
    <property type="match status" value="7"/>
</dbReference>
<protein>
    <submittedName>
        <fullName evidence="6">Hemicentin-1 Fibulin-6</fullName>
    </submittedName>
</protein>
<organism evidence="6 7">
    <name type="scientific">Triplophysa tibetana</name>
    <dbReference type="NCBI Taxonomy" id="1572043"/>
    <lineage>
        <taxon>Eukaryota</taxon>
        <taxon>Metazoa</taxon>
        <taxon>Chordata</taxon>
        <taxon>Craniata</taxon>
        <taxon>Vertebrata</taxon>
        <taxon>Euteleostomi</taxon>
        <taxon>Actinopterygii</taxon>
        <taxon>Neopterygii</taxon>
        <taxon>Teleostei</taxon>
        <taxon>Ostariophysi</taxon>
        <taxon>Cypriniformes</taxon>
        <taxon>Nemacheilidae</taxon>
        <taxon>Triplophysa</taxon>
    </lineage>
</organism>
<feature type="compositionally biased region" description="Basic and acidic residues" evidence="2">
    <location>
        <begin position="459"/>
        <end position="480"/>
    </location>
</feature>
<keyword evidence="7" id="KW-1185">Reference proteome</keyword>
<name>A0A5A9PLD6_9TELE</name>
<evidence type="ECO:0000259" key="5">
    <source>
        <dbReference type="PROSITE" id="PS50835"/>
    </source>
</evidence>
<reference evidence="6 7" key="1">
    <citation type="journal article" date="2019" name="Mol. Ecol. Resour.">
        <title>Chromosome-level genome assembly of Triplophysa tibetana, a fish adapted to the harsh high-altitude environment of the Tibetan Plateau.</title>
        <authorList>
            <person name="Yang X."/>
            <person name="Liu H."/>
            <person name="Ma Z."/>
            <person name="Zou Y."/>
            <person name="Zou M."/>
            <person name="Mao Y."/>
            <person name="Li X."/>
            <person name="Wang H."/>
            <person name="Chen T."/>
            <person name="Wang W."/>
            <person name="Yang R."/>
        </authorList>
    </citation>
    <scope>NUCLEOTIDE SEQUENCE [LARGE SCALE GENOMIC DNA]</scope>
    <source>
        <strain evidence="6">TTIB1903HZAU</strain>
        <tissue evidence="6">Muscle</tissue>
    </source>
</reference>
<feature type="chain" id="PRO_5022687677" evidence="4">
    <location>
        <begin position="21"/>
        <end position="1036"/>
    </location>
</feature>
<dbReference type="SMART" id="SM00409">
    <property type="entry name" value="IG"/>
    <property type="match status" value="9"/>
</dbReference>
<gene>
    <name evidence="6" type="ORF">E1301_Tti023051</name>
</gene>
<dbReference type="PANTHER" id="PTHR46013">
    <property type="entry name" value="VASCULAR CELL ADHESION MOLECULE 1"/>
    <property type="match status" value="1"/>
</dbReference>
<evidence type="ECO:0000313" key="7">
    <source>
        <dbReference type="Proteomes" id="UP000324632"/>
    </source>
</evidence>
<comment type="caution">
    <text evidence="6">The sequence shown here is derived from an EMBL/GenBank/DDBJ whole genome shotgun (WGS) entry which is preliminary data.</text>
</comment>
<feature type="domain" description="Ig-like" evidence="5">
    <location>
        <begin position="777"/>
        <end position="858"/>
    </location>
</feature>
<feature type="domain" description="Ig-like" evidence="5">
    <location>
        <begin position="513"/>
        <end position="604"/>
    </location>
</feature>
<feature type="region of interest" description="Disordered" evidence="2">
    <location>
        <begin position="458"/>
        <end position="480"/>
    </location>
</feature>
<accession>A0A5A9PLD6</accession>
<feature type="signal peptide" evidence="4">
    <location>
        <begin position="1"/>
        <end position="20"/>
    </location>
</feature>
<dbReference type="InterPro" id="IPR036179">
    <property type="entry name" value="Ig-like_dom_sf"/>
</dbReference>
<keyword evidence="1" id="KW-0393">Immunoglobulin domain</keyword>
<feature type="domain" description="Ig-like" evidence="5">
    <location>
        <begin position="691"/>
        <end position="771"/>
    </location>
</feature>
<dbReference type="Gene3D" id="2.60.40.10">
    <property type="entry name" value="Immunoglobulins"/>
    <property type="match status" value="9"/>
</dbReference>
<dbReference type="AlphaFoldDB" id="A0A5A9PLD6"/>
<dbReference type="InterPro" id="IPR003598">
    <property type="entry name" value="Ig_sub2"/>
</dbReference>
<keyword evidence="3" id="KW-1133">Transmembrane helix</keyword>
<feature type="domain" description="Ig-like" evidence="5">
    <location>
        <begin position="113"/>
        <end position="197"/>
    </location>
</feature>
<dbReference type="InterPro" id="IPR003599">
    <property type="entry name" value="Ig_sub"/>
</dbReference>
<dbReference type="SUPFAM" id="SSF48726">
    <property type="entry name" value="Immunoglobulin"/>
    <property type="match status" value="9"/>
</dbReference>
<dbReference type="Pfam" id="PF00047">
    <property type="entry name" value="ig"/>
    <property type="match status" value="1"/>
</dbReference>
<feature type="compositionally biased region" description="Basic and acidic residues" evidence="2">
    <location>
        <begin position="992"/>
        <end position="1001"/>
    </location>
</feature>